<protein>
    <recommendedName>
        <fullName evidence="3">GNAT family N-acetyltransferase</fullName>
    </recommendedName>
</protein>
<dbReference type="EMBL" id="FMWK01000001">
    <property type="protein sequence ID" value="SCZ76113.1"/>
    <property type="molecule type" value="Genomic_DNA"/>
</dbReference>
<reference evidence="1 2" key="1">
    <citation type="submission" date="2016-10" db="EMBL/GenBank/DDBJ databases">
        <authorList>
            <person name="de Groot N.N."/>
        </authorList>
    </citation>
    <scope>NUCLEOTIDE SEQUENCE [LARGE SCALE GENOMIC DNA]</scope>
    <source>
        <strain evidence="1 2">DSM 10317</strain>
    </source>
</reference>
<dbReference type="AlphaFoldDB" id="A0A1G5RPR3"/>
<dbReference type="SUPFAM" id="SSF55729">
    <property type="entry name" value="Acyl-CoA N-acyltransferases (Nat)"/>
    <property type="match status" value="1"/>
</dbReference>
<evidence type="ECO:0000313" key="2">
    <source>
        <dbReference type="Proteomes" id="UP000199428"/>
    </source>
</evidence>
<accession>A0A1G5RPR3</accession>
<gene>
    <name evidence="1" type="ORF">SAMN02910350_00086</name>
</gene>
<dbReference type="InterPro" id="IPR016181">
    <property type="entry name" value="Acyl_CoA_acyltransferase"/>
</dbReference>
<dbReference type="RefSeq" id="WP_143001161.1">
    <property type="nucleotide sequence ID" value="NZ_FMWK01000001.1"/>
</dbReference>
<name>A0A1G5RPR3_PSEXY</name>
<organism evidence="1 2">
    <name type="scientific">Pseudobutyrivibrio xylanivorans</name>
    <dbReference type="NCBI Taxonomy" id="185007"/>
    <lineage>
        <taxon>Bacteria</taxon>
        <taxon>Bacillati</taxon>
        <taxon>Bacillota</taxon>
        <taxon>Clostridia</taxon>
        <taxon>Lachnospirales</taxon>
        <taxon>Lachnospiraceae</taxon>
        <taxon>Pseudobutyrivibrio</taxon>
    </lineage>
</organism>
<proteinExistence type="predicted"/>
<dbReference type="Proteomes" id="UP000199428">
    <property type="component" value="Unassembled WGS sequence"/>
</dbReference>
<dbReference type="Gene3D" id="3.40.630.30">
    <property type="match status" value="1"/>
</dbReference>
<evidence type="ECO:0008006" key="3">
    <source>
        <dbReference type="Google" id="ProtNLM"/>
    </source>
</evidence>
<sequence length="194" mass="22907">MKNRKIVAESKHLYCTHISEEDIDYIKEFKVISESGVGVERFINYFSFVHEDELLDRSYLVWMKETDEMVAFFSLRAGFVARNNMSELEDSFDSLPGIEISNFAVSKRFRDKYPSTKGIGKVIFESIIKPIIKEASEIIGIRMIYIFALPDEKLINYYNDSFGFSRLQEAEEQKMHNRIRPLYDKDCIFMYQRL</sequence>
<evidence type="ECO:0000313" key="1">
    <source>
        <dbReference type="EMBL" id="SCZ76113.1"/>
    </source>
</evidence>